<keyword evidence="1" id="KW-0812">Transmembrane</keyword>
<organism evidence="2">
    <name type="scientific">Salmonella enterica</name>
    <name type="common">Salmonella choleraesuis</name>
    <dbReference type="NCBI Taxonomy" id="28901"/>
    <lineage>
        <taxon>Bacteria</taxon>
        <taxon>Pseudomonadati</taxon>
        <taxon>Pseudomonadota</taxon>
        <taxon>Gammaproteobacteria</taxon>
        <taxon>Enterobacterales</taxon>
        <taxon>Enterobacteriaceae</taxon>
        <taxon>Salmonella</taxon>
    </lineage>
</organism>
<feature type="transmembrane region" description="Helical" evidence="1">
    <location>
        <begin position="20"/>
        <end position="45"/>
    </location>
</feature>
<keyword evidence="1" id="KW-0472">Membrane</keyword>
<dbReference type="EMBL" id="DAAXZP010000005">
    <property type="protein sequence ID" value="HAG3252443.1"/>
    <property type="molecule type" value="Genomic_DNA"/>
</dbReference>
<reference evidence="2" key="2">
    <citation type="submission" date="2020-02" db="EMBL/GenBank/DDBJ databases">
        <authorList>
            <consortium name="NCBI Pathogen Detection Project"/>
        </authorList>
    </citation>
    <scope>NUCLEOTIDE SEQUENCE</scope>
    <source>
        <strain evidence="2">MA.CK_00/00002125</strain>
        <strain evidence="3">MA.CK_97/00006015</strain>
    </source>
</reference>
<evidence type="ECO:0000256" key="1">
    <source>
        <dbReference type="SAM" id="Phobius"/>
    </source>
</evidence>
<evidence type="ECO:0000313" key="2">
    <source>
        <dbReference type="EMBL" id="HAG0015555.1"/>
    </source>
</evidence>
<comment type="caution">
    <text evidence="2">The sequence shown here is derived from an EMBL/GenBank/DDBJ whole genome shotgun (WGS) entry which is preliminary data.</text>
</comment>
<sequence>MTLSYEQLKTLAEIITEKSLIDYIVPAGNLLISLFLVILSCYIFIKTPKQTAKSKIHEKEVDLLYKAFENFCNFSDAVGLYISHKKIKYGRLSDPSSKPLEKNFYKTEAVSSEKAHLSFSEQKMASNILRSIGSNKANNLIDNYKNEFVKLRTLVINFEESTGPHQIHTYKILLESIEKIDDEVDRLTNLILDEINTSKNIIIGKI</sequence>
<reference evidence="2" key="1">
    <citation type="journal article" date="2018" name="Genome Biol.">
        <title>SKESA: strategic k-mer extension for scrupulous assemblies.</title>
        <authorList>
            <person name="Souvorov A."/>
            <person name="Agarwala R."/>
            <person name="Lipman D.J."/>
        </authorList>
    </citation>
    <scope>NUCLEOTIDE SEQUENCE</scope>
    <source>
        <strain evidence="2">MA.CK_00/00002125</strain>
        <strain evidence="3">MA.CK_97/00006015</strain>
    </source>
</reference>
<protein>
    <submittedName>
        <fullName evidence="2">Uncharacterized protein</fullName>
    </submittedName>
</protein>
<keyword evidence="1" id="KW-1133">Transmembrane helix</keyword>
<dbReference type="AlphaFoldDB" id="A0A756IAK7"/>
<evidence type="ECO:0000313" key="3">
    <source>
        <dbReference type="EMBL" id="HAG3252443.1"/>
    </source>
</evidence>
<name>A0A756IAK7_SALER</name>
<accession>A0A756IAK7</accession>
<dbReference type="EMBL" id="DAAWYJ010000011">
    <property type="protein sequence ID" value="HAG0015555.1"/>
    <property type="molecule type" value="Genomic_DNA"/>
</dbReference>
<proteinExistence type="predicted"/>
<gene>
    <name evidence="2" type="ORF">G8O67_002851</name>
    <name evidence="3" type="ORF">G8X54_001658</name>
</gene>